<dbReference type="Pfam" id="PF00106">
    <property type="entry name" value="adh_short"/>
    <property type="match status" value="1"/>
</dbReference>
<comment type="caution">
    <text evidence="4">The sequence shown here is derived from an EMBL/GenBank/DDBJ whole genome shotgun (WGS) entry which is preliminary data.</text>
</comment>
<dbReference type="EMBL" id="VTPC01003109">
    <property type="protein sequence ID" value="KAF2899024.1"/>
    <property type="molecule type" value="Genomic_DNA"/>
</dbReference>
<gene>
    <name evidence="4" type="ORF">ILUMI_07151</name>
</gene>
<proteinExistence type="inferred from homology"/>
<dbReference type="InterPro" id="IPR002347">
    <property type="entry name" value="SDR_fam"/>
</dbReference>
<dbReference type="Gene3D" id="3.40.50.720">
    <property type="entry name" value="NAD(P)-binding Rossmann-like Domain"/>
    <property type="match status" value="1"/>
</dbReference>
<keyword evidence="5" id="KW-1185">Reference proteome</keyword>
<accession>A0A8K0GGK5</accession>
<reference evidence="4" key="1">
    <citation type="submission" date="2019-08" db="EMBL/GenBank/DDBJ databases">
        <title>The genome of the North American firefly Photinus pyralis.</title>
        <authorList>
            <consortium name="Photinus pyralis genome working group"/>
            <person name="Fallon T.R."/>
            <person name="Sander Lower S.E."/>
            <person name="Weng J.-K."/>
        </authorList>
    </citation>
    <scope>NUCLEOTIDE SEQUENCE</scope>
    <source>
        <strain evidence="4">TRF0915ILg1</strain>
        <tissue evidence="4">Whole body</tissue>
    </source>
</reference>
<comment type="similarity">
    <text evidence="1 3">Belongs to the short-chain dehydrogenases/reductases (SDR) family.</text>
</comment>
<keyword evidence="2" id="KW-0560">Oxidoreductase</keyword>
<evidence type="ECO:0000313" key="5">
    <source>
        <dbReference type="Proteomes" id="UP000801492"/>
    </source>
</evidence>
<dbReference type="Proteomes" id="UP000801492">
    <property type="component" value="Unassembled WGS sequence"/>
</dbReference>
<dbReference type="OrthoDB" id="417891at2759"/>
<protein>
    <recommendedName>
        <fullName evidence="6">Alcohol dehydrogenase</fullName>
    </recommendedName>
</protein>
<dbReference type="GO" id="GO:0016616">
    <property type="term" value="F:oxidoreductase activity, acting on the CH-OH group of donors, NAD or NADP as acceptor"/>
    <property type="evidence" value="ECO:0007669"/>
    <property type="project" value="TreeGrafter"/>
</dbReference>
<evidence type="ECO:0000256" key="1">
    <source>
        <dbReference type="ARBA" id="ARBA00006484"/>
    </source>
</evidence>
<dbReference type="InterPro" id="IPR036291">
    <property type="entry name" value="NAD(P)-bd_dom_sf"/>
</dbReference>
<sequence length="234" mass="25294">AVTIADINAVKGEEAIKEITKEFGANRAIFVKTDVTKVDQLESAFKITLNTWKTIDVVINNAGVMNDGQWELEIAINCNAVVRGTLLALQYMGKDKGGKGGVIVNIASILGLQPLPGCPIYVGTKHFVVGFDRSLGTPYHYNRTGVKILTMCPGVTDTPLISEANKYALATLSPDIGQQLAKELGNLPAQPTENVARGMMTLITKGDNGSVWVCEGNEPIYEVNIPDRLTYRKS</sequence>
<feature type="non-terminal residue" evidence="4">
    <location>
        <position position="234"/>
    </location>
</feature>
<evidence type="ECO:0000313" key="4">
    <source>
        <dbReference type="EMBL" id="KAF2899024.1"/>
    </source>
</evidence>
<name>A0A8K0GGK5_IGNLU</name>
<dbReference type="FunFam" id="3.40.50.720:FF:000149">
    <property type="entry name" value="15-hydroxyprostaglandin dehydrogenase [NAD(+)]"/>
    <property type="match status" value="1"/>
</dbReference>
<dbReference type="GO" id="GO:0005737">
    <property type="term" value="C:cytoplasm"/>
    <property type="evidence" value="ECO:0007669"/>
    <property type="project" value="TreeGrafter"/>
</dbReference>
<dbReference type="PRINTS" id="PR01167">
    <property type="entry name" value="INSADHFAMILY"/>
</dbReference>
<evidence type="ECO:0000256" key="3">
    <source>
        <dbReference type="RuleBase" id="RU000363"/>
    </source>
</evidence>
<dbReference type="SUPFAM" id="SSF51735">
    <property type="entry name" value="NAD(P)-binding Rossmann-fold domains"/>
    <property type="match status" value="1"/>
</dbReference>
<dbReference type="PANTHER" id="PTHR44229:SF8">
    <property type="entry name" value="ALCOHOL DEHYDROGENASE-RELATED"/>
    <property type="match status" value="1"/>
</dbReference>
<dbReference type="AlphaFoldDB" id="A0A8K0GGK5"/>
<evidence type="ECO:0008006" key="6">
    <source>
        <dbReference type="Google" id="ProtNLM"/>
    </source>
</evidence>
<organism evidence="4 5">
    <name type="scientific">Ignelater luminosus</name>
    <name type="common">Cucubano</name>
    <name type="synonym">Pyrophorus luminosus</name>
    <dbReference type="NCBI Taxonomy" id="2038154"/>
    <lineage>
        <taxon>Eukaryota</taxon>
        <taxon>Metazoa</taxon>
        <taxon>Ecdysozoa</taxon>
        <taxon>Arthropoda</taxon>
        <taxon>Hexapoda</taxon>
        <taxon>Insecta</taxon>
        <taxon>Pterygota</taxon>
        <taxon>Neoptera</taxon>
        <taxon>Endopterygota</taxon>
        <taxon>Coleoptera</taxon>
        <taxon>Polyphaga</taxon>
        <taxon>Elateriformia</taxon>
        <taxon>Elateroidea</taxon>
        <taxon>Elateridae</taxon>
        <taxon>Agrypninae</taxon>
        <taxon>Pyrophorini</taxon>
        <taxon>Ignelater</taxon>
    </lineage>
</organism>
<dbReference type="PRINTS" id="PR00080">
    <property type="entry name" value="SDRFAMILY"/>
</dbReference>
<evidence type="ECO:0000256" key="2">
    <source>
        <dbReference type="ARBA" id="ARBA00023002"/>
    </source>
</evidence>
<dbReference type="PANTHER" id="PTHR44229">
    <property type="entry name" value="15-HYDROXYPROSTAGLANDIN DEHYDROGENASE [NAD(+)]"/>
    <property type="match status" value="1"/>
</dbReference>